<keyword evidence="2" id="KW-1185">Reference proteome</keyword>
<dbReference type="Proteomes" id="UP001175000">
    <property type="component" value="Unassembled WGS sequence"/>
</dbReference>
<reference evidence="1" key="1">
    <citation type="submission" date="2023-06" db="EMBL/GenBank/DDBJ databases">
        <title>Genome-scale phylogeny and comparative genomics of the fungal order Sordariales.</title>
        <authorList>
            <consortium name="Lawrence Berkeley National Laboratory"/>
            <person name="Hensen N."/>
            <person name="Bonometti L."/>
            <person name="Westerberg I."/>
            <person name="Brannstrom I.O."/>
            <person name="Guillou S."/>
            <person name="Cros-Aarteil S."/>
            <person name="Calhoun S."/>
            <person name="Haridas S."/>
            <person name="Kuo A."/>
            <person name="Mondo S."/>
            <person name="Pangilinan J."/>
            <person name="Riley R."/>
            <person name="Labutti K."/>
            <person name="Andreopoulos B."/>
            <person name="Lipzen A."/>
            <person name="Chen C."/>
            <person name="Yanf M."/>
            <person name="Daum C."/>
            <person name="Ng V."/>
            <person name="Clum A."/>
            <person name="Steindorff A."/>
            <person name="Ohm R."/>
            <person name="Martin F."/>
            <person name="Silar P."/>
            <person name="Natvig D."/>
            <person name="Lalanne C."/>
            <person name="Gautier V."/>
            <person name="Ament-Velasquez S.L."/>
            <person name="Kruys A."/>
            <person name="Hutchinson M.I."/>
            <person name="Powell A.J."/>
            <person name="Barry K."/>
            <person name="Miller A.N."/>
            <person name="Grigoriev I.V."/>
            <person name="Debuchy R."/>
            <person name="Gladieux P."/>
            <person name="Thoren M.H."/>
            <person name="Johannesson H."/>
        </authorList>
    </citation>
    <scope>NUCLEOTIDE SEQUENCE</scope>
    <source>
        <strain evidence="1">CBS 606.72</strain>
    </source>
</reference>
<dbReference type="EMBL" id="JAULSU010000005">
    <property type="protein sequence ID" value="KAK0617600.1"/>
    <property type="molecule type" value="Genomic_DNA"/>
</dbReference>
<evidence type="ECO:0000313" key="2">
    <source>
        <dbReference type="Proteomes" id="UP001175000"/>
    </source>
</evidence>
<sequence length="167" mass="19584">MHGISSRPTEVDFIPAELPTACQRMSNNPPQIPRWCPACGVQLKSKWRTTNRRQYHIETHYRQHVQLASHNLKQNNPLLPQDVSLPNRLKDIADNMVNMQTEMQMQSANANLRRQRVYPRSYTPAYTPAYTPSWSCLYLHLHLHLHFIFVTAGRAIWETRWVILDRG</sequence>
<evidence type="ECO:0000313" key="1">
    <source>
        <dbReference type="EMBL" id="KAK0617600.1"/>
    </source>
</evidence>
<protein>
    <submittedName>
        <fullName evidence="1">Uncharacterized protein</fullName>
    </submittedName>
</protein>
<accession>A0AA40BXT7</accession>
<comment type="caution">
    <text evidence="1">The sequence shown here is derived from an EMBL/GenBank/DDBJ whole genome shotgun (WGS) entry which is preliminary data.</text>
</comment>
<gene>
    <name evidence="1" type="ORF">B0T14DRAFT_525546</name>
</gene>
<dbReference type="AlphaFoldDB" id="A0AA40BXT7"/>
<proteinExistence type="predicted"/>
<organism evidence="1 2">
    <name type="scientific">Immersiella caudata</name>
    <dbReference type="NCBI Taxonomy" id="314043"/>
    <lineage>
        <taxon>Eukaryota</taxon>
        <taxon>Fungi</taxon>
        <taxon>Dikarya</taxon>
        <taxon>Ascomycota</taxon>
        <taxon>Pezizomycotina</taxon>
        <taxon>Sordariomycetes</taxon>
        <taxon>Sordariomycetidae</taxon>
        <taxon>Sordariales</taxon>
        <taxon>Lasiosphaeriaceae</taxon>
        <taxon>Immersiella</taxon>
    </lineage>
</organism>
<name>A0AA40BXT7_9PEZI</name>